<comment type="caution">
    <text evidence="1">The sequence shown here is derived from an EMBL/GenBank/DDBJ whole genome shotgun (WGS) entry which is preliminary data.</text>
</comment>
<dbReference type="RefSeq" id="WP_246322447.1">
    <property type="nucleotide sequence ID" value="NZ_JACCBU010000001.1"/>
</dbReference>
<dbReference type="SUPFAM" id="SSF103007">
    <property type="entry name" value="Hypothetical protein TT1725"/>
    <property type="match status" value="1"/>
</dbReference>
<gene>
    <name evidence="1" type="ORF">BKA15_005936</name>
</gene>
<evidence type="ECO:0000313" key="2">
    <source>
        <dbReference type="Proteomes" id="UP000569914"/>
    </source>
</evidence>
<dbReference type="InterPro" id="IPR036746">
    <property type="entry name" value="TT1725-like_sf"/>
</dbReference>
<proteinExistence type="predicted"/>
<dbReference type="Gene3D" id="3.30.70.1120">
    <property type="entry name" value="TT1725-like"/>
    <property type="match status" value="1"/>
</dbReference>
<keyword evidence="2" id="KW-1185">Reference proteome</keyword>
<dbReference type="PANTHER" id="PTHR36441:SF1">
    <property type="entry name" value="DUF503 DOMAIN-CONTAINING PROTEIN"/>
    <property type="match status" value="1"/>
</dbReference>
<dbReference type="PANTHER" id="PTHR36441">
    <property type="entry name" value="HYPOTHETICAL CYTOSOLIC PROTEIN"/>
    <property type="match status" value="1"/>
</dbReference>
<dbReference type="Proteomes" id="UP000569914">
    <property type="component" value="Unassembled WGS sequence"/>
</dbReference>
<dbReference type="AlphaFoldDB" id="A0A7Y9ID26"/>
<accession>A0A7Y9ID26</accession>
<reference evidence="1 2" key="1">
    <citation type="submission" date="2020-07" db="EMBL/GenBank/DDBJ databases">
        <title>Sequencing the genomes of 1000 actinobacteria strains.</title>
        <authorList>
            <person name="Klenk H.-P."/>
        </authorList>
    </citation>
    <scope>NUCLEOTIDE SEQUENCE [LARGE SCALE GENOMIC DNA]</scope>
    <source>
        <strain evidence="1 2">DSM 22083</strain>
    </source>
</reference>
<sequence length="132" mass="14414">MRNGCSGQPIILAPRLREPRRLARPGAVACPGPAEMWVGSIEFDLLLGEVGSLKEKRSLVRPLIAELRRTYQLSVAEVGHLDLHRRAGIGIAAASGDHAHLIQILDAVERSVAARPESELLSARRIIRNTDD</sequence>
<evidence type="ECO:0008006" key="3">
    <source>
        <dbReference type="Google" id="ProtNLM"/>
    </source>
</evidence>
<name>A0A7Y9ID26_9ACTN</name>
<dbReference type="InterPro" id="IPR007546">
    <property type="entry name" value="DUF503"/>
</dbReference>
<dbReference type="Pfam" id="PF04456">
    <property type="entry name" value="DUF503"/>
    <property type="match status" value="1"/>
</dbReference>
<dbReference type="EMBL" id="JACCBU010000001">
    <property type="protein sequence ID" value="NYE74607.1"/>
    <property type="molecule type" value="Genomic_DNA"/>
</dbReference>
<protein>
    <recommendedName>
        <fullName evidence="3">DUF503 domain-containing protein</fullName>
    </recommendedName>
</protein>
<organism evidence="1 2">
    <name type="scientific">Microlunatus parietis</name>
    <dbReference type="NCBI Taxonomy" id="682979"/>
    <lineage>
        <taxon>Bacteria</taxon>
        <taxon>Bacillati</taxon>
        <taxon>Actinomycetota</taxon>
        <taxon>Actinomycetes</taxon>
        <taxon>Propionibacteriales</taxon>
        <taxon>Propionibacteriaceae</taxon>
        <taxon>Microlunatus</taxon>
    </lineage>
</organism>
<evidence type="ECO:0000313" key="1">
    <source>
        <dbReference type="EMBL" id="NYE74607.1"/>
    </source>
</evidence>